<evidence type="ECO:0000313" key="4">
    <source>
        <dbReference type="Proteomes" id="UP001055039"/>
    </source>
</evidence>
<evidence type="ECO:0008006" key="5">
    <source>
        <dbReference type="Google" id="ProtNLM"/>
    </source>
</evidence>
<evidence type="ECO:0000256" key="1">
    <source>
        <dbReference type="SAM" id="MobiDB-lite"/>
    </source>
</evidence>
<dbReference type="InterPro" id="IPR021257">
    <property type="entry name" value="DUF2809"/>
</dbReference>
<sequence>MPILRSRRFRLAAAVLAVIAAGIGVRYLSLGLPREVVKYAGSVLWGAMVYGLVAFLRPTTAVGRLAFAALALAGLVELFRLVHTPELDAFRLTLAGQLLLGRIFSPWNILAYAVGIGLAAAPDAGIRRLAGRRRNSADALATPGGADSGLEPPRAITGSRPAELS</sequence>
<feature type="region of interest" description="Disordered" evidence="1">
    <location>
        <begin position="137"/>
        <end position="165"/>
    </location>
</feature>
<gene>
    <name evidence="3" type="ORF">LNAOJCKE_0792</name>
</gene>
<organism evidence="3 4">
    <name type="scientific">Methylorubrum aminovorans</name>
    <dbReference type="NCBI Taxonomy" id="269069"/>
    <lineage>
        <taxon>Bacteria</taxon>
        <taxon>Pseudomonadati</taxon>
        <taxon>Pseudomonadota</taxon>
        <taxon>Alphaproteobacteria</taxon>
        <taxon>Hyphomicrobiales</taxon>
        <taxon>Methylobacteriaceae</taxon>
        <taxon>Methylorubrum</taxon>
    </lineage>
</organism>
<feature type="transmembrane region" description="Helical" evidence="2">
    <location>
        <begin position="12"/>
        <end position="30"/>
    </location>
</feature>
<feature type="transmembrane region" description="Helical" evidence="2">
    <location>
        <begin position="65"/>
        <end position="83"/>
    </location>
</feature>
<dbReference type="RefSeq" id="WP_238222516.1">
    <property type="nucleotide sequence ID" value="NZ_BAAADH010000020.1"/>
</dbReference>
<dbReference type="Pfam" id="PF10990">
    <property type="entry name" value="DUF2809"/>
    <property type="match status" value="1"/>
</dbReference>
<keyword evidence="2" id="KW-1133">Transmembrane helix</keyword>
<comment type="caution">
    <text evidence="3">The sequence shown here is derived from an EMBL/GenBank/DDBJ whole genome shotgun (WGS) entry which is preliminary data.</text>
</comment>
<feature type="transmembrane region" description="Helical" evidence="2">
    <location>
        <begin position="103"/>
        <end position="126"/>
    </location>
</feature>
<name>A0ABQ4U861_9HYPH</name>
<reference evidence="3" key="2">
    <citation type="submission" date="2021-08" db="EMBL/GenBank/DDBJ databases">
        <authorList>
            <person name="Tani A."/>
            <person name="Ola A."/>
            <person name="Ogura Y."/>
            <person name="Katsura K."/>
            <person name="Hayashi T."/>
        </authorList>
    </citation>
    <scope>NUCLEOTIDE SEQUENCE</scope>
    <source>
        <strain evidence="3">NBRC 15686</strain>
    </source>
</reference>
<dbReference type="EMBL" id="BPRC01000001">
    <property type="protein sequence ID" value="GJE63595.1"/>
    <property type="molecule type" value="Genomic_DNA"/>
</dbReference>
<reference evidence="3" key="1">
    <citation type="journal article" date="2021" name="Front. Microbiol.">
        <title>Comprehensive Comparative Genomics and Phenotyping of Methylobacterium Species.</title>
        <authorList>
            <person name="Alessa O."/>
            <person name="Ogura Y."/>
            <person name="Fujitani Y."/>
            <person name="Takami H."/>
            <person name="Hayashi T."/>
            <person name="Sahin N."/>
            <person name="Tani A."/>
        </authorList>
    </citation>
    <scope>NUCLEOTIDE SEQUENCE</scope>
    <source>
        <strain evidence="3">NBRC 15686</strain>
    </source>
</reference>
<feature type="transmembrane region" description="Helical" evidence="2">
    <location>
        <begin position="36"/>
        <end position="56"/>
    </location>
</feature>
<proteinExistence type="predicted"/>
<keyword evidence="2" id="KW-0472">Membrane</keyword>
<evidence type="ECO:0000256" key="2">
    <source>
        <dbReference type="SAM" id="Phobius"/>
    </source>
</evidence>
<accession>A0ABQ4U861</accession>
<evidence type="ECO:0000313" key="3">
    <source>
        <dbReference type="EMBL" id="GJE63595.1"/>
    </source>
</evidence>
<keyword evidence="2" id="KW-0812">Transmembrane</keyword>
<dbReference type="Proteomes" id="UP001055039">
    <property type="component" value="Unassembled WGS sequence"/>
</dbReference>
<protein>
    <recommendedName>
        <fullName evidence="5">DUF2809 domain-containing protein</fullName>
    </recommendedName>
</protein>
<keyword evidence="4" id="KW-1185">Reference proteome</keyword>